<dbReference type="EMBL" id="MCGR01000014">
    <property type="protein sequence ID" value="ORY86639.1"/>
    <property type="molecule type" value="Genomic_DNA"/>
</dbReference>
<feature type="compositionally biased region" description="Acidic residues" evidence="1">
    <location>
        <begin position="22"/>
        <end position="36"/>
    </location>
</feature>
<dbReference type="Proteomes" id="UP000193467">
    <property type="component" value="Unassembled WGS sequence"/>
</dbReference>
<comment type="caution">
    <text evidence="4">The sequence shown here is derived from an EMBL/GenBank/DDBJ whole genome shotgun (WGS) entry which is preliminary data.</text>
</comment>
<evidence type="ECO:0000313" key="5">
    <source>
        <dbReference type="Proteomes" id="UP000193467"/>
    </source>
</evidence>
<reference evidence="4 5" key="1">
    <citation type="submission" date="2016-07" db="EMBL/GenBank/DDBJ databases">
        <title>Pervasive Adenine N6-methylation of Active Genes in Fungi.</title>
        <authorList>
            <consortium name="DOE Joint Genome Institute"/>
            <person name="Mondo S.J."/>
            <person name="Dannebaum R.O."/>
            <person name="Kuo R.C."/>
            <person name="Labutti K."/>
            <person name="Haridas S."/>
            <person name="Kuo A."/>
            <person name="Salamov A."/>
            <person name="Ahrendt S.R."/>
            <person name="Lipzen A."/>
            <person name="Sullivan W."/>
            <person name="Andreopoulos W.B."/>
            <person name="Clum A."/>
            <person name="Lindquist E."/>
            <person name="Daum C."/>
            <person name="Ramamoorthy G.K."/>
            <person name="Gryganskyi A."/>
            <person name="Culley D."/>
            <person name="Magnuson J.K."/>
            <person name="James T.Y."/>
            <person name="O'Malley M.A."/>
            <person name="Stajich J.E."/>
            <person name="Spatafora J.W."/>
            <person name="Visel A."/>
            <person name="Grigoriev I.V."/>
        </authorList>
    </citation>
    <scope>NUCLEOTIDE SEQUENCE [LARGE SCALE GENOMIC DNA]</scope>
    <source>
        <strain evidence="4 5">62-1032</strain>
    </source>
</reference>
<organism evidence="4 5">
    <name type="scientific">Leucosporidium creatinivorum</name>
    <dbReference type="NCBI Taxonomy" id="106004"/>
    <lineage>
        <taxon>Eukaryota</taxon>
        <taxon>Fungi</taxon>
        <taxon>Dikarya</taxon>
        <taxon>Basidiomycota</taxon>
        <taxon>Pucciniomycotina</taxon>
        <taxon>Microbotryomycetes</taxon>
        <taxon>Leucosporidiales</taxon>
        <taxon>Leucosporidium</taxon>
    </lineage>
</organism>
<feature type="region of interest" description="Disordered" evidence="1">
    <location>
        <begin position="74"/>
        <end position="100"/>
    </location>
</feature>
<evidence type="ECO:0000259" key="3">
    <source>
        <dbReference type="Pfam" id="PF21294"/>
    </source>
</evidence>
<keyword evidence="5" id="KW-1185">Reference proteome</keyword>
<evidence type="ECO:0000256" key="1">
    <source>
        <dbReference type="SAM" id="MobiDB-lite"/>
    </source>
</evidence>
<feature type="region of interest" description="Disordered" evidence="1">
    <location>
        <begin position="1"/>
        <end position="42"/>
    </location>
</feature>
<feature type="domain" description="Polysaccharide lyase 14" evidence="3">
    <location>
        <begin position="167"/>
        <end position="229"/>
    </location>
</feature>
<dbReference type="Gene3D" id="2.60.120.200">
    <property type="match status" value="1"/>
</dbReference>
<dbReference type="InterPro" id="IPR048958">
    <property type="entry name" value="Polysacc_lyase_14"/>
</dbReference>
<dbReference type="AlphaFoldDB" id="A0A1Y2FRR4"/>
<keyword evidence="2" id="KW-0812">Transmembrane</keyword>
<dbReference type="PANTHER" id="PTHR40124:SF1">
    <property type="entry name" value="DISAGGREGATASE RELATED REPEAT PROTEIN"/>
    <property type="match status" value="1"/>
</dbReference>
<dbReference type="InParanoid" id="A0A1Y2FRR4"/>
<dbReference type="Pfam" id="PF21294">
    <property type="entry name" value="Polysacc_lyase_14"/>
    <property type="match status" value="2"/>
</dbReference>
<evidence type="ECO:0000313" key="4">
    <source>
        <dbReference type="EMBL" id="ORY86639.1"/>
    </source>
</evidence>
<proteinExistence type="predicted"/>
<dbReference type="PANTHER" id="PTHR40124">
    <property type="match status" value="1"/>
</dbReference>
<keyword evidence="2" id="KW-1133">Transmembrane helix</keyword>
<feature type="domain" description="Polysaccharide lyase 14" evidence="3">
    <location>
        <begin position="231"/>
        <end position="344"/>
    </location>
</feature>
<sequence>MPPRDSEALLYSVGRGQGHEDTESDDEEQIEEEEEEQRPRKTEGFSNRTILLVVGVLVLVAVALGGVAWVLKSKSGSSPTSTAADSASQDTSSRASVATPSGSGLAATLASSFSLTPASMPTLAFPDSPISSALDALDFISSNWALVTGNSDYISFVDDPFPSSSSSQTGTVLAVEFPAGSYAGHGPDGGIMGAILNVFGDGANVAFSDNFGWVKGGKLPGLFGGDHEDFMPTSLATTAFCDDEMECNETYVSINRGSWTFTAGGWNTISEVAILNSDPSTPTEANGILSMYIGSSSEAVFTRSNVVFRTNSDVTFTAVFLSSFFGGSSDSFASEGGTAYFRNFQIYAGEEPSSSSGDSVSAEVPS</sequence>
<accession>A0A1Y2FRR4</accession>
<dbReference type="OrthoDB" id="2395160at2759"/>
<keyword evidence="2" id="KW-0472">Membrane</keyword>
<name>A0A1Y2FRR4_9BASI</name>
<feature type="transmembrane region" description="Helical" evidence="2">
    <location>
        <begin position="50"/>
        <end position="71"/>
    </location>
</feature>
<gene>
    <name evidence="4" type="ORF">BCR35DRAFT_330532</name>
</gene>
<protein>
    <recommendedName>
        <fullName evidence="3">Polysaccharide lyase 14 domain-containing protein</fullName>
    </recommendedName>
</protein>
<evidence type="ECO:0000256" key="2">
    <source>
        <dbReference type="SAM" id="Phobius"/>
    </source>
</evidence>